<feature type="non-terminal residue" evidence="3">
    <location>
        <position position="1"/>
    </location>
</feature>
<evidence type="ECO:0000313" key="3">
    <source>
        <dbReference type="EMBL" id="MBI0320579.1"/>
    </source>
</evidence>
<organism evidence="3 4">
    <name type="scientific">Streptomyces javensis</name>
    <dbReference type="NCBI Taxonomy" id="114698"/>
    <lineage>
        <taxon>Bacteria</taxon>
        <taxon>Bacillati</taxon>
        <taxon>Actinomycetota</taxon>
        <taxon>Actinomycetes</taxon>
        <taxon>Kitasatosporales</taxon>
        <taxon>Streptomycetaceae</taxon>
        <taxon>Streptomyces</taxon>
        <taxon>Streptomyces violaceusniger group</taxon>
    </lineage>
</organism>
<protein>
    <submittedName>
        <fullName evidence="3">DUF3488 domain-containing protein</fullName>
    </submittedName>
</protein>
<name>A0ABS0RSZ2_9ACTN</name>
<keyword evidence="1" id="KW-1133">Transmembrane helix</keyword>
<evidence type="ECO:0000256" key="1">
    <source>
        <dbReference type="SAM" id="Phobius"/>
    </source>
</evidence>
<proteinExistence type="predicted"/>
<dbReference type="Pfam" id="PF11992">
    <property type="entry name" value="TgpA_N"/>
    <property type="match status" value="1"/>
</dbReference>
<evidence type="ECO:0000259" key="2">
    <source>
        <dbReference type="Pfam" id="PF11992"/>
    </source>
</evidence>
<keyword evidence="1" id="KW-0472">Membrane</keyword>
<reference evidence="3 4" key="1">
    <citation type="submission" date="2020-12" db="EMBL/GenBank/DDBJ databases">
        <authorList>
            <person name="Kusuma A.B."/>
            <person name="Nouioui I."/>
            <person name="Goodfellow M."/>
        </authorList>
    </citation>
    <scope>NUCLEOTIDE SEQUENCE [LARGE SCALE GENOMIC DNA]</scope>
    <source>
        <strain evidence="3 4">DSM 41764</strain>
    </source>
</reference>
<gene>
    <name evidence="3" type="ORF">JBF12_48080</name>
</gene>
<accession>A0ABS0RSZ2</accession>
<feature type="non-terminal residue" evidence="3">
    <location>
        <position position="136"/>
    </location>
</feature>
<evidence type="ECO:0000313" key="4">
    <source>
        <dbReference type="Proteomes" id="UP000638849"/>
    </source>
</evidence>
<dbReference type="Proteomes" id="UP000638849">
    <property type="component" value="Unassembled WGS sequence"/>
</dbReference>
<comment type="caution">
    <text evidence="3">The sequence shown here is derived from an EMBL/GenBank/DDBJ whole genome shotgun (WGS) entry which is preliminary data.</text>
</comment>
<sequence>ARFSPFAAFLLDQGPLTTGLAALAAVAALLALQRLAQDEGRSPRLPLHGQLRGVGRLLGIGLPLALACFWLFPRLSTPLWGVPERAVGTPGLADSMAPDQWLDLMADDTPALRVQFFGAVPEPTQRYWRGPVLTSF</sequence>
<dbReference type="PANTHER" id="PTHR42736">
    <property type="entry name" value="PROTEIN-GLUTAMINE GAMMA-GLUTAMYLTRANSFERASE"/>
    <property type="match status" value="1"/>
</dbReference>
<dbReference type="PANTHER" id="PTHR42736:SF1">
    <property type="entry name" value="PROTEIN-GLUTAMINE GAMMA-GLUTAMYLTRANSFERASE"/>
    <property type="match status" value="1"/>
</dbReference>
<dbReference type="InterPro" id="IPR052901">
    <property type="entry name" value="Bact_TGase-like"/>
</dbReference>
<feature type="transmembrane region" description="Helical" evidence="1">
    <location>
        <begin position="53"/>
        <end position="72"/>
    </location>
</feature>
<dbReference type="EMBL" id="JAEEAQ010001664">
    <property type="protein sequence ID" value="MBI0320579.1"/>
    <property type="molecule type" value="Genomic_DNA"/>
</dbReference>
<feature type="domain" description="Protein-glutamine gamma-glutamyltransferase TgpA N-terminal" evidence="2">
    <location>
        <begin position="7"/>
        <end position="136"/>
    </location>
</feature>
<feature type="transmembrane region" description="Helical" evidence="1">
    <location>
        <begin position="14"/>
        <end position="32"/>
    </location>
</feature>
<keyword evidence="1" id="KW-0812">Transmembrane</keyword>
<dbReference type="InterPro" id="IPR021878">
    <property type="entry name" value="TgpA_N"/>
</dbReference>
<keyword evidence="4" id="KW-1185">Reference proteome</keyword>